<evidence type="ECO:0000256" key="2">
    <source>
        <dbReference type="ARBA" id="ARBA00022670"/>
    </source>
</evidence>
<evidence type="ECO:0000313" key="9">
    <source>
        <dbReference type="EMBL" id="TPX55516.1"/>
    </source>
</evidence>
<dbReference type="AlphaFoldDB" id="A0A507DVD7"/>
<dbReference type="InterPro" id="IPR029058">
    <property type="entry name" value="AB_hydrolase_fold"/>
</dbReference>
<feature type="region of interest" description="Disordered" evidence="6">
    <location>
        <begin position="294"/>
        <end position="321"/>
    </location>
</feature>
<evidence type="ECO:0000256" key="3">
    <source>
        <dbReference type="ARBA" id="ARBA00022729"/>
    </source>
</evidence>
<evidence type="ECO:0000256" key="1">
    <source>
        <dbReference type="ARBA" id="ARBA00010040"/>
    </source>
</evidence>
<keyword evidence="3 7" id="KW-0732">Signal</keyword>
<dbReference type="InterPro" id="IPR001375">
    <property type="entry name" value="Peptidase_S9_cat"/>
</dbReference>
<reference evidence="9 10" key="1">
    <citation type="journal article" date="2019" name="Sci. Rep.">
        <title>Comparative genomics of chytrid fungi reveal insights into the obligate biotrophic and pathogenic lifestyle of Synchytrium endobioticum.</title>
        <authorList>
            <person name="van de Vossenberg B.T.L.H."/>
            <person name="Warris S."/>
            <person name="Nguyen H.D.T."/>
            <person name="van Gent-Pelzer M.P.E."/>
            <person name="Joly D.L."/>
            <person name="van de Geest H.C."/>
            <person name="Bonants P.J.M."/>
            <person name="Smith D.S."/>
            <person name="Levesque C.A."/>
            <person name="van der Lee T.A.J."/>
        </authorList>
    </citation>
    <scope>NUCLEOTIDE SEQUENCE [LARGE SCALE GENOMIC DNA]</scope>
    <source>
        <strain evidence="9 10">CBS 809.83</strain>
    </source>
</reference>
<dbReference type="Gene3D" id="3.40.50.1820">
    <property type="entry name" value="alpha/beta hydrolase"/>
    <property type="match status" value="1"/>
</dbReference>
<dbReference type="GO" id="GO:0004252">
    <property type="term" value="F:serine-type endopeptidase activity"/>
    <property type="evidence" value="ECO:0007669"/>
    <property type="project" value="TreeGrafter"/>
</dbReference>
<keyword evidence="10" id="KW-1185">Reference proteome</keyword>
<dbReference type="PANTHER" id="PTHR42776:SF13">
    <property type="entry name" value="DIPEPTIDYL-PEPTIDASE 5"/>
    <property type="match status" value="1"/>
</dbReference>
<evidence type="ECO:0000256" key="5">
    <source>
        <dbReference type="ARBA" id="ARBA00032829"/>
    </source>
</evidence>
<feature type="domain" description="Peptidase S9 prolyl oligopeptidase catalytic" evidence="8">
    <location>
        <begin position="514"/>
        <end position="735"/>
    </location>
</feature>
<keyword evidence="2" id="KW-0645">Protease</keyword>
<dbReference type="Gene3D" id="2.120.10.30">
    <property type="entry name" value="TolB, C-terminal domain"/>
    <property type="match status" value="1"/>
</dbReference>
<protein>
    <recommendedName>
        <fullName evidence="5">Dipeptidyl-peptidase V</fullName>
    </recommendedName>
</protein>
<comment type="similarity">
    <text evidence="1">Belongs to the peptidase S9C family.</text>
</comment>
<gene>
    <name evidence="9" type="ORF">PhCBS80983_g05252</name>
</gene>
<organism evidence="9 10">
    <name type="scientific">Powellomyces hirtus</name>
    <dbReference type="NCBI Taxonomy" id="109895"/>
    <lineage>
        <taxon>Eukaryota</taxon>
        <taxon>Fungi</taxon>
        <taxon>Fungi incertae sedis</taxon>
        <taxon>Chytridiomycota</taxon>
        <taxon>Chytridiomycota incertae sedis</taxon>
        <taxon>Chytridiomycetes</taxon>
        <taxon>Spizellomycetales</taxon>
        <taxon>Powellomycetaceae</taxon>
        <taxon>Powellomyces</taxon>
    </lineage>
</organism>
<evidence type="ECO:0000256" key="4">
    <source>
        <dbReference type="ARBA" id="ARBA00022801"/>
    </source>
</evidence>
<evidence type="ECO:0000256" key="7">
    <source>
        <dbReference type="SAM" id="SignalP"/>
    </source>
</evidence>
<dbReference type="Pfam" id="PF00326">
    <property type="entry name" value="Peptidase_S9"/>
    <property type="match status" value="1"/>
</dbReference>
<evidence type="ECO:0000256" key="6">
    <source>
        <dbReference type="SAM" id="MobiDB-lite"/>
    </source>
</evidence>
<feature type="chain" id="PRO_5021482878" description="Dipeptidyl-peptidase V" evidence="7">
    <location>
        <begin position="24"/>
        <end position="830"/>
    </location>
</feature>
<feature type="signal peptide" evidence="7">
    <location>
        <begin position="1"/>
        <end position="23"/>
    </location>
</feature>
<accession>A0A507DVD7</accession>
<feature type="compositionally biased region" description="Basic and acidic residues" evidence="6">
    <location>
        <begin position="753"/>
        <end position="764"/>
    </location>
</feature>
<feature type="compositionally biased region" description="Acidic residues" evidence="6">
    <location>
        <begin position="765"/>
        <end position="793"/>
    </location>
</feature>
<sequence>MRGVVVSVLVSAVLLTTTTIVLASSIPLSSSNVHPLTAKDLVQFHSLSAPTPAPSGQHALFTSTSYNATTATTRTTLHLLHLESETTTPLTTHVTTSPVWVSDTIVAGLAADPDGIVAVWWADVRDVLRGNNTTTKRGDVEFTQLTHFPIDIANLKCHPTSRQCAFSAQVYSDGSLDTARARNDADDARFDSGVVYDELFVRHWDTYTTPGRKHNLFLMTLHIANNGTIRMDGDARNVMPRTGLESPVPPFGGVESFDFSPDGHTLAFSARPVSGSAAAWSTHLAIYTVPTAVSASSSESPPTRISHTRGANTRPTFDPRGTSLAYLSQSTPQYESDKNDIVVVDLRTRNHHRIASRWKYSPESLTWAADAATLYLTAQEKGHVGIYAIPITAAAISNNRNKHIPKRIVKKHTNTGLTVVGTTLFFAQNSVMQPSEVYTLDLTSLDSPPRQRTRFNADLLVRTLRSEMEEFWFPHGQHRIHGQIYKPAHFSAAQTYPLAFLIHGGPEGAWTDGWSRRWNPQVFTGAGYVVVTVNFRGSTGYGEKFKRQILGQWGGRPYKDLMKGLHHVLATYPYISRTRICALGASYGGYMINWLNSHTTAFSCFVNHDGMFSPSASYYATDELYFPEVEFGGPPYAAAKHNPQPQNRNKRAARYEQWDPSRRVHKWTTPTLVIHGEKDFRLPVTEGIATFTALQRRGVPSRLLLFPDENHWVLNPPNSLMWHREVLRWLDQWIGPAAAPRVRHEEAEQEAGENGKEVDARANEDVDEEVVADDDDVADDDVADDDADDDDQDLPAPPPNKELEGAMETLGVPGRLVVQHAEAEWVDAAN</sequence>
<dbReference type="EMBL" id="QEAQ01000106">
    <property type="protein sequence ID" value="TPX55516.1"/>
    <property type="molecule type" value="Genomic_DNA"/>
</dbReference>
<name>A0A507DVD7_9FUNG</name>
<evidence type="ECO:0000313" key="10">
    <source>
        <dbReference type="Proteomes" id="UP000318582"/>
    </source>
</evidence>
<dbReference type="PANTHER" id="PTHR42776">
    <property type="entry name" value="SERINE PEPTIDASE S9 FAMILY MEMBER"/>
    <property type="match status" value="1"/>
</dbReference>
<evidence type="ECO:0000259" key="8">
    <source>
        <dbReference type="Pfam" id="PF00326"/>
    </source>
</evidence>
<dbReference type="SUPFAM" id="SSF82171">
    <property type="entry name" value="DPP6 N-terminal domain-like"/>
    <property type="match status" value="1"/>
</dbReference>
<dbReference type="GO" id="GO:0006508">
    <property type="term" value="P:proteolysis"/>
    <property type="evidence" value="ECO:0007669"/>
    <property type="project" value="UniProtKB-KW"/>
</dbReference>
<feature type="compositionally biased region" description="Polar residues" evidence="6">
    <location>
        <begin position="294"/>
        <end position="315"/>
    </location>
</feature>
<dbReference type="STRING" id="109895.A0A507DVD7"/>
<proteinExistence type="inferred from homology"/>
<feature type="region of interest" description="Disordered" evidence="6">
    <location>
        <begin position="741"/>
        <end position="809"/>
    </location>
</feature>
<dbReference type="FunFam" id="3.40.50.1820:FF:000028">
    <property type="entry name" value="S9 family peptidase"/>
    <property type="match status" value="1"/>
</dbReference>
<dbReference type="Proteomes" id="UP000318582">
    <property type="component" value="Unassembled WGS sequence"/>
</dbReference>
<keyword evidence="4" id="KW-0378">Hydrolase</keyword>
<dbReference type="SUPFAM" id="SSF53474">
    <property type="entry name" value="alpha/beta-Hydrolases"/>
    <property type="match status" value="1"/>
</dbReference>
<dbReference type="InterPro" id="IPR011042">
    <property type="entry name" value="6-blade_b-propeller_TolB-like"/>
</dbReference>
<comment type="caution">
    <text evidence="9">The sequence shown here is derived from an EMBL/GenBank/DDBJ whole genome shotgun (WGS) entry which is preliminary data.</text>
</comment>